<dbReference type="Pfam" id="PF00089">
    <property type="entry name" value="Trypsin"/>
    <property type="match status" value="1"/>
</dbReference>
<evidence type="ECO:0000259" key="2">
    <source>
        <dbReference type="Pfam" id="PF00089"/>
    </source>
</evidence>
<keyword evidence="4" id="KW-1185">Reference proteome</keyword>
<evidence type="ECO:0000256" key="1">
    <source>
        <dbReference type="ARBA" id="ARBA00023157"/>
    </source>
</evidence>
<dbReference type="Ensembl" id="ENSPEMT00000039484.1">
    <property type="protein sequence ID" value="ENSPEMP00000033388.1"/>
    <property type="gene ID" value="ENSPEMG00000026226.1"/>
</dbReference>
<evidence type="ECO:0000313" key="3">
    <source>
        <dbReference type="Ensembl" id="ENSPEMP00000033388.1"/>
    </source>
</evidence>
<dbReference type="InterPro" id="IPR009003">
    <property type="entry name" value="Peptidase_S1_PA"/>
</dbReference>
<dbReference type="PANTHER" id="PTHR24252:SF7">
    <property type="entry name" value="HYALIN"/>
    <property type="match status" value="1"/>
</dbReference>
<dbReference type="SUPFAM" id="SSF50494">
    <property type="entry name" value="Trypsin-like serine proteases"/>
    <property type="match status" value="1"/>
</dbReference>
<dbReference type="InterPro" id="IPR001254">
    <property type="entry name" value="Trypsin_dom"/>
</dbReference>
<reference evidence="3 4" key="1">
    <citation type="submission" date="2018-10" db="EMBL/GenBank/DDBJ databases">
        <title>Improved assembly of the deer mouse Peromyscus maniculatus genome.</title>
        <authorList>
            <person name="Lassance J.-M."/>
            <person name="Hoekstra H.E."/>
        </authorList>
    </citation>
    <scope>NUCLEOTIDE SEQUENCE [LARGE SCALE GENOMIC DNA]</scope>
</reference>
<dbReference type="Gene3D" id="2.40.10.10">
    <property type="entry name" value="Trypsin-like serine proteases"/>
    <property type="match status" value="1"/>
</dbReference>
<dbReference type="InterPro" id="IPR043504">
    <property type="entry name" value="Peptidase_S1_PA_chymotrypsin"/>
</dbReference>
<evidence type="ECO:0000313" key="4">
    <source>
        <dbReference type="Proteomes" id="UP000694547"/>
    </source>
</evidence>
<keyword evidence="1" id="KW-1015">Disulfide bond</keyword>
<sequence>MRKRQGYTKLSSPTTYSRELSVYKLIVHKDYDKFYRQGSDIVLMQLESPVEFSSHILPACVPDKNTTIPSHKACWASGWGHLREDATVSLPTACHSQASIIPSNLDAEKSSYDLVIPSSPWGFFCHLATHYPYGGSSGVCPQS</sequence>
<organism evidence="3 4">
    <name type="scientific">Peromyscus maniculatus bairdii</name>
    <name type="common">Prairie deer mouse</name>
    <dbReference type="NCBI Taxonomy" id="230844"/>
    <lineage>
        <taxon>Eukaryota</taxon>
        <taxon>Metazoa</taxon>
        <taxon>Chordata</taxon>
        <taxon>Craniata</taxon>
        <taxon>Vertebrata</taxon>
        <taxon>Euteleostomi</taxon>
        <taxon>Mammalia</taxon>
        <taxon>Eutheria</taxon>
        <taxon>Euarchontoglires</taxon>
        <taxon>Glires</taxon>
        <taxon>Rodentia</taxon>
        <taxon>Myomorpha</taxon>
        <taxon>Muroidea</taxon>
        <taxon>Cricetidae</taxon>
        <taxon>Neotominae</taxon>
        <taxon>Peromyscus</taxon>
    </lineage>
</organism>
<feature type="domain" description="Peptidase S1" evidence="2">
    <location>
        <begin position="16"/>
        <end position="86"/>
    </location>
</feature>
<dbReference type="PANTHER" id="PTHR24252">
    <property type="entry name" value="ACROSIN-RELATED"/>
    <property type="match status" value="1"/>
</dbReference>
<proteinExistence type="predicted"/>
<dbReference type="AlphaFoldDB" id="A0A8C8UM23"/>
<accession>A0A8C8UM23</accession>
<reference evidence="3" key="3">
    <citation type="submission" date="2025-09" db="UniProtKB">
        <authorList>
            <consortium name="Ensembl"/>
        </authorList>
    </citation>
    <scope>IDENTIFICATION</scope>
</reference>
<dbReference type="GeneTree" id="ENSGT00940000157345"/>
<dbReference type="Proteomes" id="UP000694547">
    <property type="component" value="Chromosome 21"/>
</dbReference>
<protein>
    <recommendedName>
        <fullName evidence="2">Peptidase S1 domain-containing protein</fullName>
    </recommendedName>
</protein>
<dbReference type="GO" id="GO:0006508">
    <property type="term" value="P:proteolysis"/>
    <property type="evidence" value="ECO:0007669"/>
    <property type="project" value="InterPro"/>
</dbReference>
<reference evidence="3" key="2">
    <citation type="submission" date="2025-08" db="UniProtKB">
        <authorList>
            <consortium name="Ensembl"/>
        </authorList>
    </citation>
    <scope>IDENTIFICATION</scope>
</reference>
<dbReference type="GO" id="GO:0004252">
    <property type="term" value="F:serine-type endopeptidase activity"/>
    <property type="evidence" value="ECO:0007669"/>
    <property type="project" value="InterPro"/>
</dbReference>
<name>A0A8C8UM23_PERMB</name>